<comment type="caution">
    <text evidence="3">The sequence shown here is derived from an EMBL/GenBank/DDBJ whole genome shotgun (WGS) entry which is preliminary data.</text>
</comment>
<accession>A0A813NWT0</accession>
<keyword evidence="1" id="KW-0732">Signal</keyword>
<dbReference type="InterPro" id="IPR029063">
    <property type="entry name" value="SAM-dependent_MTases_sf"/>
</dbReference>
<dbReference type="AlphaFoldDB" id="A0A813NWT0"/>
<reference evidence="3" key="1">
    <citation type="submission" date="2021-02" db="EMBL/GenBank/DDBJ databases">
        <authorList>
            <person name="Nowell W R."/>
        </authorList>
    </citation>
    <scope>NUCLEOTIDE SEQUENCE</scope>
    <source>
        <strain evidence="3">Ploen Becks lab</strain>
    </source>
</reference>
<dbReference type="GO" id="GO:0008757">
    <property type="term" value="F:S-adenosylmethionine-dependent methyltransferase activity"/>
    <property type="evidence" value="ECO:0007669"/>
    <property type="project" value="InterPro"/>
</dbReference>
<dbReference type="SUPFAM" id="SSF53335">
    <property type="entry name" value="S-adenosyl-L-methionine-dependent methyltransferases"/>
    <property type="match status" value="1"/>
</dbReference>
<proteinExistence type="predicted"/>
<dbReference type="InterPro" id="IPR052356">
    <property type="entry name" value="Thiol_S-MT"/>
</dbReference>
<name>A0A813NWT0_9BILA</name>
<evidence type="ECO:0000259" key="2">
    <source>
        <dbReference type="Pfam" id="PF08241"/>
    </source>
</evidence>
<dbReference type="Gene3D" id="3.40.50.150">
    <property type="entry name" value="Vaccinia Virus protein VP39"/>
    <property type="match status" value="1"/>
</dbReference>
<feature type="domain" description="Methyltransferase type 11" evidence="2">
    <location>
        <begin position="65"/>
        <end position="164"/>
    </location>
</feature>
<feature type="signal peptide" evidence="1">
    <location>
        <begin position="1"/>
        <end position="20"/>
    </location>
</feature>
<sequence length="233" mass="26746">MLTFIGILILVLVILKSTIQKWMPAVVYRIMSFVHSNLADTKVEHFKEALSRIKTDNKNRKLEILELGIGCGENFKYFPKDSNVTILDKTDIFLPYLTESIKKNNRQDLNISKLVINNAESMVDIQSNSMDLVVHTFTLCSVGDFKKVLNECYRVLKSGGVAIFMEHSLDVENLPRRLLQRTIRPMCGDCKFLDMKKVLNSGSYDEVVLKKYKVETNFFTFINPVVYGYGIKN</sequence>
<protein>
    <recommendedName>
        <fullName evidence="2">Methyltransferase type 11 domain-containing protein</fullName>
    </recommendedName>
</protein>
<dbReference type="PANTHER" id="PTHR45036">
    <property type="entry name" value="METHYLTRANSFERASE LIKE 7B"/>
    <property type="match status" value="1"/>
</dbReference>
<evidence type="ECO:0000313" key="4">
    <source>
        <dbReference type="Proteomes" id="UP000663879"/>
    </source>
</evidence>
<dbReference type="EMBL" id="CAJNOC010000317">
    <property type="protein sequence ID" value="CAF0743948.1"/>
    <property type="molecule type" value="Genomic_DNA"/>
</dbReference>
<dbReference type="PANTHER" id="PTHR45036:SF1">
    <property type="entry name" value="METHYLTRANSFERASE LIKE 7A"/>
    <property type="match status" value="1"/>
</dbReference>
<gene>
    <name evidence="3" type="ORF">OXX778_LOCUS3544</name>
</gene>
<dbReference type="CDD" id="cd02440">
    <property type="entry name" value="AdoMet_MTases"/>
    <property type="match status" value="1"/>
</dbReference>
<evidence type="ECO:0000256" key="1">
    <source>
        <dbReference type="SAM" id="SignalP"/>
    </source>
</evidence>
<dbReference type="Proteomes" id="UP000663879">
    <property type="component" value="Unassembled WGS sequence"/>
</dbReference>
<dbReference type="OrthoDB" id="416496at2759"/>
<feature type="chain" id="PRO_5032281356" description="Methyltransferase type 11 domain-containing protein" evidence="1">
    <location>
        <begin position="21"/>
        <end position="233"/>
    </location>
</feature>
<evidence type="ECO:0000313" key="3">
    <source>
        <dbReference type="EMBL" id="CAF0743948.1"/>
    </source>
</evidence>
<keyword evidence="4" id="KW-1185">Reference proteome</keyword>
<dbReference type="InterPro" id="IPR013216">
    <property type="entry name" value="Methyltransf_11"/>
</dbReference>
<dbReference type="Pfam" id="PF08241">
    <property type="entry name" value="Methyltransf_11"/>
    <property type="match status" value="1"/>
</dbReference>
<organism evidence="3 4">
    <name type="scientific">Brachionus calyciflorus</name>
    <dbReference type="NCBI Taxonomy" id="104777"/>
    <lineage>
        <taxon>Eukaryota</taxon>
        <taxon>Metazoa</taxon>
        <taxon>Spiralia</taxon>
        <taxon>Gnathifera</taxon>
        <taxon>Rotifera</taxon>
        <taxon>Eurotatoria</taxon>
        <taxon>Monogononta</taxon>
        <taxon>Pseudotrocha</taxon>
        <taxon>Ploima</taxon>
        <taxon>Brachionidae</taxon>
        <taxon>Brachionus</taxon>
    </lineage>
</organism>